<evidence type="ECO:0000313" key="2">
    <source>
        <dbReference type="Proteomes" id="UP000821865"/>
    </source>
</evidence>
<reference evidence="1" key="1">
    <citation type="submission" date="2020-05" db="EMBL/GenBank/DDBJ databases">
        <title>Large-scale comparative analyses of tick genomes elucidate their genetic diversity and vector capacities.</title>
        <authorList>
            <person name="Jia N."/>
            <person name="Wang J."/>
            <person name="Shi W."/>
            <person name="Du L."/>
            <person name="Sun Y."/>
            <person name="Zhan W."/>
            <person name="Jiang J."/>
            <person name="Wang Q."/>
            <person name="Zhang B."/>
            <person name="Ji P."/>
            <person name="Sakyi L.B."/>
            <person name="Cui X."/>
            <person name="Yuan T."/>
            <person name="Jiang B."/>
            <person name="Yang W."/>
            <person name="Lam T.T.-Y."/>
            <person name="Chang Q."/>
            <person name="Ding S."/>
            <person name="Wang X."/>
            <person name="Zhu J."/>
            <person name="Ruan X."/>
            <person name="Zhao L."/>
            <person name="Wei J."/>
            <person name="Que T."/>
            <person name="Du C."/>
            <person name="Cheng J."/>
            <person name="Dai P."/>
            <person name="Han X."/>
            <person name="Huang E."/>
            <person name="Gao Y."/>
            <person name="Liu J."/>
            <person name="Shao H."/>
            <person name="Ye R."/>
            <person name="Li L."/>
            <person name="Wei W."/>
            <person name="Wang X."/>
            <person name="Wang C."/>
            <person name="Yang T."/>
            <person name="Huo Q."/>
            <person name="Li W."/>
            <person name="Guo W."/>
            <person name="Chen H."/>
            <person name="Zhou L."/>
            <person name="Ni X."/>
            <person name="Tian J."/>
            <person name="Zhou Y."/>
            <person name="Sheng Y."/>
            <person name="Liu T."/>
            <person name="Pan Y."/>
            <person name="Xia L."/>
            <person name="Li J."/>
            <person name="Zhao F."/>
            <person name="Cao W."/>
        </authorList>
    </citation>
    <scope>NUCLEOTIDE SEQUENCE</scope>
    <source>
        <strain evidence="1">Dsil-2018</strain>
    </source>
</reference>
<keyword evidence="2" id="KW-1185">Reference proteome</keyword>
<proteinExistence type="predicted"/>
<dbReference type="EMBL" id="CM023470">
    <property type="protein sequence ID" value="KAH7978716.1"/>
    <property type="molecule type" value="Genomic_DNA"/>
</dbReference>
<sequence length="256" mass="28490">MQRTLPFPCAYAFKTTLHITFDALDQMDLMSESKFNNLVREIETRFEKEPLVMERALIHVVSCIDAENVVVFSRVFYSACSLFHDEKPPQLARGTCLIRSIFVTPGRLIFRPAQCPCLHPGDVQKFTAIDVPELHHVTDSIVFPVQATPRRNGCNHCLDLALQEIARNCDVVGDAINIVKHVSNAILETKNRKIGSSSVVLPPGNDADGEGLGSSAVAITRVPRSPKLNMEDLVEKMEKDLVRRLWQSLACQGPPS</sequence>
<accession>A0ACB8DWQ5</accession>
<dbReference type="Proteomes" id="UP000821865">
    <property type="component" value="Chromosome 1"/>
</dbReference>
<comment type="caution">
    <text evidence="1">The sequence shown here is derived from an EMBL/GenBank/DDBJ whole genome shotgun (WGS) entry which is preliminary data.</text>
</comment>
<name>A0ACB8DWQ5_DERSI</name>
<organism evidence="1 2">
    <name type="scientific">Dermacentor silvarum</name>
    <name type="common">Tick</name>
    <dbReference type="NCBI Taxonomy" id="543639"/>
    <lineage>
        <taxon>Eukaryota</taxon>
        <taxon>Metazoa</taxon>
        <taxon>Ecdysozoa</taxon>
        <taxon>Arthropoda</taxon>
        <taxon>Chelicerata</taxon>
        <taxon>Arachnida</taxon>
        <taxon>Acari</taxon>
        <taxon>Parasitiformes</taxon>
        <taxon>Ixodida</taxon>
        <taxon>Ixodoidea</taxon>
        <taxon>Ixodidae</taxon>
        <taxon>Rhipicephalinae</taxon>
        <taxon>Dermacentor</taxon>
    </lineage>
</organism>
<gene>
    <name evidence="1" type="ORF">HPB49_006541</name>
</gene>
<evidence type="ECO:0000313" key="1">
    <source>
        <dbReference type="EMBL" id="KAH7978716.1"/>
    </source>
</evidence>
<protein>
    <submittedName>
        <fullName evidence="1">Uncharacterized protein</fullName>
    </submittedName>
</protein>